<dbReference type="InterPro" id="IPR027417">
    <property type="entry name" value="P-loop_NTPase"/>
</dbReference>
<dbReference type="OrthoDB" id="2639622at2"/>
<evidence type="ECO:0000313" key="2">
    <source>
        <dbReference type="Proteomes" id="UP000655044"/>
    </source>
</evidence>
<accession>A0A8J3S762</accession>
<name>A0A8J3S762_PLARO</name>
<proteinExistence type="predicted"/>
<sequence length="179" mass="20410">MDGVVSTTEADHVTGPGDEPGRSVVLMCGIAGSGKTTYAQALERRGYVRLSIDESIWERFGRDGALFDPQEYEEHKAATEEMLWHELVRLMRAGRSVVLDYSFWQRAKRDRYKALIEDHGYRWELVYLKADPETLRRRLAVRNALEGANCVTVSEDLLQRYLAGFEEPAGEGERTIAQR</sequence>
<dbReference type="RefSeq" id="WP_084780599.1">
    <property type="nucleotide sequence ID" value="NZ_BMQP01000037.1"/>
</dbReference>
<comment type="caution">
    <text evidence="1">The sequence shown here is derived from an EMBL/GenBank/DDBJ whole genome shotgun (WGS) entry which is preliminary data.</text>
</comment>
<evidence type="ECO:0008006" key="3">
    <source>
        <dbReference type="Google" id="ProtNLM"/>
    </source>
</evidence>
<protein>
    <recommendedName>
        <fullName evidence="3">Kinase</fullName>
    </recommendedName>
</protein>
<keyword evidence="2" id="KW-1185">Reference proteome</keyword>
<reference evidence="1" key="1">
    <citation type="submission" date="2021-01" db="EMBL/GenBank/DDBJ databases">
        <title>Whole genome shotgun sequence of Planobispora rosea NBRC 15558.</title>
        <authorList>
            <person name="Komaki H."/>
            <person name="Tamura T."/>
        </authorList>
    </citation>
    <scope>NUCLEOTIDE SEQUENCE</scope>
    <source>
        <strain evidence="1">NBRC 15558</strain>
    </source>
</reference>
<dbReference type="Pfam" id="PF13671">
    <property type="entry name" value="AAA_33"/>
    <property type="match status" value="1"/>
</dbReference>
<evidence type="ECO:0000313" key="1">
    <source>
        <dbReference type="EMBL" id="GIH87216.1"/>
    </source>
</evidence>
<organism evidence="1 2">
    <name type="scientific">Planobispora rosea</name>
    <dbReference type="NCBI Taxonomy" id="35762"/>
    <lineage>
        <taxon>Bacteria</taxon>
        <taxon>Bacillati</taxon>
        <taxon>Actinomycetota</taxon>
        <taxon>Actinomycetes</taxon>
        <taxon>Streptosporangiales</taxon>
        <taxon>Streptosporangiaceae</taxon>
        <taxon>Planobispora</taxon>
    </lineage>
</organism>
<dbReference type="Gene3D" id="3.40.50.300">
    <property type="entry name" value="P-loop containing nucleotide triphosphate hydrolases"/>
    <property type="match status" value="1"/>
</dbReference>
<dbReference type="EMBL" id="BOOI01000056">
    <property type="protein sequence ID" value="GIH87216.1"/>
    <property type="molecule type" value="Genomic_DNA"/>
</dbReference>
<dbReference type="Proteomes" id="UP000655044">
    <property type="component" value="Unassembled WGS sequence"/>
</dbReference>
<dbReference type="AlphaFoldDB" id="A0A8J3S762"/>
<gene>
    <name evidence="1" type="ORF">Pro02_56240</name>
</gene>
<dbReference type="SUPFAM" id="SSF52540">
    <property type="entry name" value="P-loop containing nucleoside triphosphate hydrolases"/>
    <property type="match status" value="1"/>
</dbReference>